<evidence type="ECO:0000259" key="7">
    <source>
        <dbReference type="SMART" id="SM00849"/>
    </source>
</evidence>
<dbReference type="InterPro" id="IPR011108">
    <property type="entry name" value="RMMBL"/>
</dbReference>
<dbReference type="SUPFAM" id="SSF56281">
    <property type="entry name" value="Metallo-hydrolase/oxidoreductase"/>
    <property type="match status" value="1"/>
</dbReference>
<dbReference type="GO" id="GO:0004527">
    <property type="term" value="F:exonuclease activity"/>
    <property type="evidence" value="ECO:0007669"/>
    <property type="project" value="UniProtKB-KW"/>
</dbReference>
<dbReference type="SMART" id="SM00849">
    <property type="entry name" value="Lactamase_B"/>
    <property type="match status" value="1"/>
</dbReference>
<dbReference type="InterPro" id="IPR055132">
    <property type="entry name" value="RNase_J_b_CASP"/>
</dbReference>
<dbReference type="PANTHER" id="PTHR43694:SF1">
    <property type="entry name" value="RIBONUCLEASE J"/>
    <property type="match status" value="1"/>
</dbReference>
<organism evidence="8 9">
    <name type="scientific">Fulvimarina endophytica</name>
    <dbReference type="NCBI Taxonomy" id="2293836"/>
    <lineage>
        <taxon>Bacteria</taxon>
        <taxon>Pseudomonadati</taxon>
        <taxon>Pseudomonadota</taxon>
        <taxon>Alphaproteobacteria</taxon>
        <taxon>Hyphomicrobiales</taxon>
        <taxon>Aurantimonadaceae</taxon>
        <taxon>Fulvimarina</taxon>
    </lineage>
</organism>
<dbReference type="GO" id="GO:0046872">
    <property type="term" value="F:metal ion binding"/>
    <property type="evidence" value="ECO:0007669"/>
    <property type="project" value="UniProtKB-KW"/>
</dbReference>
<evidence type="ECO:0000256" key="6">
    <source>
        <dbReference type="ARBA" id="ARBA00022884"/>
    </source>
</evidence>
<dbReference type="Gene3D" id="3.60.15.10">
    <property type="entry name" value="Ribonuclease Z/Hydroxyacylglutathione hydrolase-like"/>
    <property type="match status" value="1"/>
</dbReference>
<dbReference type="InterPro" id="IPR036866">
    <property type="entry name" value="RibonucZ/Hydroxyglut_hydro"/>
</dbReference>
<dbReference type="InterPro" id="IPR041636">
    <property type="entry name" value="RNase_J_C"/>
</dbReference>
<evidence type="ECO:0000256" key="1">
    <source>
        <dbReference type="ARBA" id="ARBA00022722"/>
    </source>
</evidence>
<dbReference type="EMBL" id="QURL01000002">
    <property type="protein sequence ID" value="RFC65516.1"/>
    <property type="molecule type" value="Genomic_DNA"/>
</dbReference>
<dbReference type="Gene3D" id="3.40.50.10710">
    <property type="entry name" value="Metallo-hydrolase/oxidoreductase"/>
    <property type="match status" value="1"/>
</dbReference>
<dbReference type="Pfam" id="PF12706">
    <property type="entry name" value="Lactamase_B_2"/>
    <property type="match status" value="1"/>
</dbReference>
<dbReference type="InterPro" id="IPR042173">
    <property type="entry name" value="RNase_J_2"/>
</dbReference>
<evidence type="ECO:0000256" key="5">
    <source>
        <dbReference type="ARBA" id="ARBA00022839"/>
    </source>
</evidence>
<reference evidence="8 9" key="1">
    <citation type="submission" date="2018-08" db="EMBL/GenBank/DDBJ databases">
        <title>Fulvimarina sp. 85, whole genome shotgun sequence.</title>
        <authorList>
            <person name="Tuo L."/>
        </authorList>
    </citation>
    <scope>NUCLEOTIDE SEQUENCE [LARGE SCALE GENOMIC DNA]</scope>
    <source>
        <strain evidence="8 9">85</strain>
    </source>
</reference>
<name>A0A371X8G8_9HYPH</name>
<keyword evidence="5" id="KW-0269">Exonuclease</keyword>
<dbReference type="InterPro" id="IPR001279">
    <property type="entry name" value="Metallo-B-lactamas"/>
</dbReference>
<evidence type="ECO:0000313" key="9">
    <source>
        <dbReference type="Proteomes" id="UP000264310"/>
    </source>
</evidence>
<keyword evidence="9" id="KW-1185">Reference proteome</keyword>
<dbReference type="RefSeq" id="WP_116682412.1">
    <property type="nucleotide sequence ID" value="NZ_QURL01000002.1"/>
</dbReference>
<evidence type="ECO:0000256" key="2">
    <source>
        <dbReference type="ARBA" id="ARBA00022723"/>
    </source>
</evidence>
<evidence type="ECO:0000256" key="4">
    <source>
        <dbReference type="ARBA" id="ARBA00022833"/>
    </source>
</evidence>
<protein>
    <submittedName>
        <fullName evidence="8">Ribonuclease J</fullName>
    </submittedName>
</protein>
<keyword evidence="1" id="KW-0540">Nuclease</keyword>
<feature type="domain" description="Metallo-beta-lactamase" evidence="7">
    <location>
        <begin position="4"/>
        <end position="199"/>
    </location>
</feature>
<keyword evidence="3" id="KW-0378">Hydrolase</keyword>
<dbReference type="GO" id="GO:0003723">
    <property type="term" value="F:RNA binding"/>
    <property type="evidence" value="ECO:0007669"/>
    <property type="project" value="UniProtKB-KW"/>
</dbReference>
<dbReference type="Pfam" id="PF07521">
    <property type="entry name" value="RMMBL"/>
    <property type="match status" value="1"/>
</dbReference>
<dbReference type="AlphaFoldDB" id="A0A371X8G8"/>
<dbReference type="Gene3D" id="3.10.20.580">
    <property type="match status" value="1"/>
</dbReference>
<comment type="caution">
    <text evidence="8">The sequence shown here is derived from an EMBL/GenBank/DDBJ whole genome shotgun (WGS) entry which is preliminary data.</text>
</comment>
<dbReference type="OrthoDB" id="9770211at2"/>
<sequence>MNLALYGYGPEHDREWIVVDCGISFAGPDMPGVDLVFPDIRFIEEHVKSLKGIIITHAHEDHYGALLDLWPRLKATVYATEFSAGLLAAKRASEPGAPKIPVEVFKAGDRFKVGPFEIEAINVTHSIPDPVALAIRTEAGTVIHTGDWKIDPTPVLGLPTDEARLREIGDEGVMTLICDSTNAMREGDSPSETEVAASLTKIITAAPARVAVTTFSSNVGRIRSVAKAATDAGRQVLLMGRSMRRTVDVARELGYMSDLPDFLSEQDFGYVPKDKVVIILTGSQGEARAALARLSRDEHPTVALSKDDLVIFSSRAIPGNEKPIIEIKNAFLERGVRILEDSEALVHVSGHPRRNELRKMYEWTRPQTAIPAHGEPAHLAAHAQLARDLGTKNVVEARNGQMIQLYPGSGAVIDEVPFGRLYKDGHLIGTAEDMGILERRRLSFVGQVSVLIELDAKRNLKDDPDLVSIGLPIEDETGEDLEDLLVDAAAGAVESIPNGRRKDPALVREAVRRAVRNAAQEIWGKKPLTTVFITMD</sequence>
<evidence type="ECO:0000256" key="3">
    <source>
        <dbReference type="ARBA" id="ARBA00022801"/>
    </source>
</evidence>
<gene>
    <name evidence="8" type="ORF">DYI37_05275</name>
</gene>
<keyword evidence="6" id="KW-0694">RNA-binding</keyword>
<dbReference type="Pfam" id="PF17770">
    <property type="entry name" value="RNase_J_C"/>
    <property type="match status" value="1"/>
</dbReference>
<keyword evidence="2" id="KW-0479">Metal-binding</keyword>
<keyword evidence="4" id="KW-0862">Zinc</keyword>
<accession>A0A371X8G8</accession>
<dbReference type="CDD" id="cd07714">
    <property type="entry name" value="RNaseJ_MBL-fold"/>
    <property type="match status" value="1"/>
</dbReference>
<dbReference type="Proteomes" id="UP000264310">
    <property type="component" value="Unassembled WGS sequence"/>
</dbReference>
<evidence type="ECO:0000313" key="8">
    <source>
        <dbReference type="EMBL" id="RFC65516.1"/>
    </source>
</evidence>
<proteinExistence type="predicted"/>
<dbReference type="Pfam" id="PF22505">
    <property type="entry name" value="RNase_J_b_CASP"/>
    <property type="match status" value="1"/>
</dbReference>
<dbReference type="PANTHER" id="PTHR43694">
    <property type="entry name" value="RIBONUCLEASE J"/>
    <property type="match status" value="1"/>
</dbReference>